<evidence type="ECO:0000313" key="2">
    <source>
        <dbReference type="Proteomes" id="UP000193560"/>
    </source>
</evidence>
<feature type="non-terminal residue" evidence="1">
    <location>
        <position position="1"/>
    </location>
</feature>
<evidence type="ECO:0000313" key="1">
    <source>
        <dbReference type="EMBL" id="ORZ04235.1"/>
    </source>
</evidence>
<proteinExistence type="predicted"/>
<dbReference type="AlphaFoldDB" id="A0A1X2HYB5"/>
<keyword evidence="2" id="KW-1185">Reference proteome</keyword>
<gene>
    <name evidence="1" type="ORF">BCR42DRAFT_304109</name>
</gene>
<feature type="non-terminal residue" evidence="1">
    <location>
        <position position="68"/>
    </location>
</feature>
<dbReference type="EMBL" id="MCGE01000052">
    <property type="protein sequence ID" value="ORZ04235.1"/>
    <property type="molecule type" value="Genomic_DNA"/>
</dbReference>
<comment type="caution">
    <text evidence="1">The sequence shown here is derived from an EMBL/GenBank/DDBJ whole genome shotgun (WGS) entry which is preliminary data.</text>
</comment>
<organism evidence="1 2">
    <name type="scientific">Absidia repens</name>
    <dbReference type="NCBI Taxonomy" id="90262"/>
    <lineage>
        <taxon>Eukaryota</taxon>
        <taxon>Fungi</taxon>
        <taxon>Fungi incertae sedis</taxon>
        <taxon>Mucoromycota</taxon>
        <taxon>Mucoromycotina</taxon>
        <taxon>Mucoromycetes</taxon>
        <taxon>Mucorales</taxon>
        <taxon>Cunninghamellaceae</taxon>
        <taxon>Absidia</taxon>
    </lineage>
</organism>
<accession>A0A1X2HYB5</accession>
<sequence>PTTPPQQWKRFWKIRLAPMVRNVWYRLLLNKWPALTPLHFFMPQQFPSLFCPACPLHYQTTRHMSLDC</sequence>
<name>A0A1X2HYB5_9FUNG</name>
<reference evidence="1 2" key="1">
    <citation type="submission" date="2016-07" db="EMBL/GenBank/DDBJ databases">
        <title>Pervasive Adenine N6-methylation of Active Genes in Fungi.</title>
        <authorList>
            <consortium name="DOE Joint Genome Institute"/>
            <person name="Mondo S.J."/>
            <person name="Dannebaum R.O."/>
            <person name="Kuo R.C."/>
            <person name="Labutti K."/>
            <person name="Haridas S."/>
            <person name="Kuo A."/>
            <person name="Salamov A."/>
            <person name="Ahrendt S.R."/>
            <person name="Lipzen A."/>
            <person name="Sullivan W."/>
            <person name="Andreopoulos W.B."/>
            <person name="Clum A."/>
            <person name="Lindquist E."/>
            <person name="Daum C."/>
            <person name="Ramamoorthy G.K."/>
            <person name="Gryganskyi A."/>
            <person name="Culley D."/>
            <person name="Magnuson J.K."/>
            <person name="James T.Y."/>
            <person name="O'Malley M.A."/>
            <person name="Stajich J.E."/>
            <person name="Spatafora J.W."/>
            <person name="Visel A."/>
            <person name="Grigoriev I.V."/>
        </authorList>
    </citation>
    <scope>NUCLEOTIDE SEQUENCE [LARGE SCALE GENOMIC DNA]</scope>
    <source>
        <strain evidence="1 2">NRRL 1336</strain>
    </source>
</reference>
<protein>
    <recommendedName>
        <fullName evidence="3">Reverse transcriptase zinc-binding domain-containing protein</fullName>
    </recommendedName>
</protein>
<dbReference type="Proteomes" id="UP000193560">
    <property type="component" value="Unassembled WGS sequence"/>
</dbReference>
<evidence type="ECO:0008006" key="3">
    <source>
        <dbReference type="Google" id="ProtNLM"/>
    </source>
</evidence>